<proteinExistence type="predicted"/>
<reference evidence="1" key="1">
    <citation type="journal article" date="2013" name="Sci. Rep.">
        <title>Metagenomics uncovers a new group of low GC and ultra-small marine Actinobacteria.</title>
        <authorList>
            <person name="Ghai R."/>
            <person name="Mizuno C.M."/>
            <person name="Picazo A."/>
            <person name="Camacho A."/>
            <person name="Rodriguez-Valera F."/>
        </authorList>
    </citation>
    <scope>NUCLEOTIDE SEQUENCE</scope>
</reference>
<evidence type="ECO:0000313" key="1">
    <source>
        <dbReference type="EMBL" id="AGQ18891.1"/>
    </source>
</evidence>
<protein>
    <submittedName>
        <fullName evidence="1">MedDCM-OCT-S28-C64-cds21</fullName>
    </submittedName>
</protein>
<sequence length="221" mass="25327">MDHIVKTENHPIKIRKFLGLLGRLILKAVNWDVVGNLPDKKRIIIASAPHSSTFDAIYAYFVCLATDLKFYFLGSVSMFTRIVVPLPFKKNPDKLGIPHPFGRLQNKVLLEFGGIPVWRAKSTGVTQQVIEQLKSKDKFILYLTVEGEMKTNQTIKSGFHYIGKALEATIVPTKIDYENRRFELMDELPLTNSVEEDKESLMERYHLVKGRNKVFYKPGTK</sequence>
<name>S5DJC4_9ACTN</name>
<dbReference type="EMBL" id="KC811115">
    <property type="protein sequence ID" value="AGQ18891.1"/>
    <property type="molecule type" value="Genomic_DNA"/>
</dbReference>
<accession>S5DJC4</accession>
<organism evidence="1">
    <name type="scientific">Candidatus Actinomarina minuta</name>
    <dbReference type="NCBI Taxonomy" id="1389454"/>
    <lineage>
        <taxon>Bacteria</taxon>
        <taxon>Bacillati</taxon>
        <taxon>Actinomycetota</taxon>
        <taxon>Actinomycetes</taxon>
        <taxon>Candidatus Actinomarinidae</taxon>
        <taxon>Candidatus Actinomarinales</taxon>
        <taxon>Candidatus Actinomarineae</taxon>
        <taxon>Candidatus Actinomarinaceae</taxon>
        <taxon>Candidatus Actinomarina</taxon>
    </lineage>
</organism>
<dbReference type="AlphaFoldDB" id="S5DJC4"/>